<reference evidence="1" key="1">
    <citation type="journal article" date="2015" name="Nature">
        <title>Complex archaea that bridge the gap between prokaryotes and eukaryotes.</title>
        <authorList>
            <person name="Spang A."/>
            <person name="Saw J.H."/>
            <person name="Jorgensen S.L."/>
            <person name="Zaremba-Niedzwiedzka K."/>
            <person name="Martijn J."/>
            <person name="Lind A.E."/>
            <person name="van Eijk R."/>
            <person name="Schleper C."/>
            <person name="Guy L."/>
            <person name="Ettema T.J."/>
        </authorList>
    </citation>
    <scope>NUCLEOTIDE SEQUENCE</scope>
</reference>
<dbReference type="PANTHER" id="PTHR48100:SF1">
    <property type="entry name" value="HISTIDINE PHOSPHATASE FAMILY PROTEIN-RELATED"/>
    <property type="match status" value="1"/>
</dbReference>
<dbReference type="SMART" id="SM00855">
    <property type="entry name" value="PGAM"/>
    <property type="match status" value="1"/>
</dbReference>
<sequence length="218" mass="25394">MKEIWFIRHAESEGNAGIRTANTQDNPLTQKGLKQAEALTTHLYFSDEPDLIIHSKYKRTIQTMQPFVDGLPHNGTPHIPIKEWPVHEYTYLCGKKYANSTEPERRPAKKIYWGKMDPDYVDGSDAESFSSFARRAHSTIKKLSGHPAKLIYVYTHGWFIKMVTWILLNEPFYDRLEWNSETMASVFKYWKAMPFPNTGILKVKIDNQGTWLNTWVPK</sequence>
<dbReference type="GO" id="GO:0016791">
    <property type="term" value="F:phosphatase activity"/>
    <property type="evidence" value="ECO:0007669"/>
    <property type="project" value="TreeGrafter"/>
</dbReference>
<dbReference type="InterPro" id="IPR050275">
    <property type="entry name" value="PGM_Phosphatase"/>
</dbReference>
<protein>
    <recommendedName>
        <fullName evidence="2">Phosphoglycerate mutase family protein</fullName>
    </recommendedName>
</protein>
<dbReference type="PANTHER" id="PTHR48100">
    <property type="entry name" value="BROAD-SPECIFICITY PHOSPHATASE YOR283W-RELATED"/>
    <property type="match status" value="1"/>
</dbReference>
<dbReference type="CDD" id="cd07067">
    <property type="entry name" value="HP_PGM_like"/>
    <property type="match status" value="1"/>
</dbReference>
<gene>
    <name evidence="1" type="ORF">LCGC14_0914480</name>
</gene>
<accession>A0A0F9NSK0</accession>
<dbReference type="EMBL" id="LAZR01003056">
    <property type="protein sequence ID" value="KKN22495.1"/>
    <property type="molecule type" value="Genomic_DNA"/>
</dbReference>
<name>A0A0F9NSK0_9ZZZZ</name>
<dbReference type="AlphaFoldDB" id="A0A0F9NSK0"/>
<evidence type="ECO:0000313" key="1">
    <source>
        <dbReference type="EMBL" id="KKN22495.1"/>
    </source>
</evidence>
<organism evidence="1">
    <name type="scientific">marine sediment metagenome</name>
    <dbReference type="NCBI Taxonomy" id="412755"/>
    <lineage>
        <taxon>unclassified sequences</taxon>
        <taxon>metagenomes</taxon>
        <taxon>ecological metagenomes</taxon>
    </lineage>
</organism>
<dbReference type="GO" id="GO:0005737">
    <property type="term" value="C:cytoplasm"/>
    <property type="evidence" value="ECO:0007669"/>
    <property type="project" value="TreeGrafter"/>
</dbReference>
<proteinExistence type="predicted"/>
<dbReference type="SUPFAM" id="SSF53254">
    <property type="entry name" value="Phosphoglycerate mutase-like"/>
    <property type="match status" value="1"/>
</dbReference>
<dbReference type="Gene3D" id="3.40.50.1240">
    <property type="entry name" value="Phosphoglycerate mutase-like"/>
    <property type="match status" value="1"/>
</dbReference>
<dbReference type="InterPro" id="IPR029033">
    <property type="entry name" value="His_PPase_superfam"/>
</dbReference>
<comment type="caution">
    <text evidence="1">The sequence shown here is derived from an EMBL/GenBank/DDBJ whole genome shotgun (WGS) entry which is preliminary data.</text>
</comment>
<dbReference type="InterPro" id="IPR013078">
    <property type="entry name" value="His_Pase_superF_clade-1"/>
</dbReference>
<dbReference type="Pfam" id="PF00300">
    <property type="entry name" value="His_Phos_1"/>
    <property type="match status" value="1"/>
</dbReference>
<evidence type="ECO:0008006" key="2">
    <source>
        <dbReference type="Google" id="ProtNLM"/>
    </source>
</evidence>